<gene>
    <name evidence="3" type="primary">LOC105361166</name>
</gene>
<dbReference type="Proteomes" id="UP000695007">
    <property type="component" value="Unplaced"/>
</dbReference>
<feature type="region of interest" description="Disordered" evidence="1">
    <location>
        <begin position="1"/>
        <end position="26"/>
    </location>
</feature>
<evidence type="ECO:0000256" key="1">
    <source>
        <dbReference type="SAM" id="MobiDB-lite"/>
    </source>
</evidence>
<evidence type="ECO:0000313" key="2">
    <source>
        <dbReference type="Proteomes" id="UP000695007"/>
    </source>
</evidence>
<dbReference type="KEGG" id="csol:105361166"/>
<feature type="region of interest" description="Disordered" evidence="1">
    <location>
        <begin position="70"/>
        <end position="90"/>
    </location>
</feature>
<feature type="compositionally biased region" description="Basic and acidic residues" evidence="1">
    <location>
        <begin position="1"/>
        <end position="19"/>
    </location>
</feature>
<feature type="compositionally biased region" description="Basic and acidic residues" evidence="1">
    <location>
        <begin position="240"/>
        <end position="251"/>
    </location>
</feature>
<accession>A0AAJ7DU70</accession>
<evidence type="ECO:0000313" key="3">
    <source>
        <dbReference type="RefSeq" id="XP_011496576.1"/>
    </source>
</evidence>
<dbReference type="RefSeq" id="XP_011496576.1">
    <property type="nucleotide sequence ID" value="XM_011498274.1"/>
</dbReference>
<feature type="compositionally biased region" description="Basic and acidic residues" evidence="1">
    <location>
        <begin position="163"/>
        <end position="196"/>
    </location>
</feature>
<feature type="compositionally biased region" description="Polar residues" evidence="1">
    <location>
        <begin position="257"/>
        <end position="275"/>
    </location>
</feature>
<protein>
    <submittedName>
        <fullName evidence="3">Peptidyl-prolyl cis-trans isomerase G-like</fullName>
    </submittedName>
</protein>
<feature type="region of interest" description="Disordered" evidence="1">
    <location>
        <begin position="163"/>
        <end position="322"/>
    </location>
</feature>
<sequence length="322" mass="36757">MAPMKRSHDSSAKNRDNNKTKRRKSPNDTSILYKCLGKLCGEECDEELLPVTDKISRYCNSIDRLDMDIGSDNSDDDLDDRERRSPGHMKGIRQLKPKKQSNLDFKLGVQKAKQYICQALNFGVQSGYLMLKDSKGQLLKVSSDLYQTTDKNKNYSIKCLHSGDADSTAERKQTRKRQLDSAEKSHDNCDINEARRNKSNKKGRSRSGRRSRRSGKSRSRSKRKHVKRRMVRSNSNNSEPEIRPKQTKTEEIEQDDLGTNNNAVSTNERNITGSNDDCKSIKSTKSTKSTSNSYNQTTTEDQKHGEDDVSNEDISDYDEKKK</sequence>
<keyword evidence="2" id="KW-1185">Reference proteome</keyword>
<proteinExistence type="predicted"/>
<organism evidence="2 3">
    <name type="scientific">Ceratosolen solmsi marchali</name>
    <dbReference type="NCBI Taxonomy" id="326594"/>
    <lineage>
        <taxon>Eukaryota</taxon>
        <taxon>Metazoa</taxon>
        <taxon>Ecdysozoa</taxon>
        <taxon>Arthropoda</taxon>
        <taxon>Hexapoda</taxon>
        <taxon>Insecta</taxon>
        <taxon>Pterygota</taxon>
        <taxon>Neoptera</taxon>
        <taxon>Endopterygota</taxon>
        <taxon>Hymenoptera</taxon>
        <taxon>Apocrita</taxon>
        <taxon>Proctotrupomorpha</taxon>
        <taxon>Chalcidoidea</taxon>
        <taxon>Agaonidae</taxon>
        <taxon>Agaoninae</taxon>
        <taxon>Ceratosolen</taxon>
    </lineage>
</organism>
<reference evidence="3" key="1">
    <citation type="submission" date="2025-08" db="UniProtKB">
        <authorList>
            <consortium name="RefSeq"/>
        </authorList>
    </citation>
    <scope>IDENTIFICATION</scope>
</reference>
<name>A0AAJ7DU70_9HYME</name>
<dbReference type="GeneID" id="105361166"/>
<feature type="compositionally biased region" description="Low complexity" evidence="1">
    <location>
        <begin position="281"/>
        <end position="299"/>
    </location>
</feature>
<feature type="compositionally biased region" description="Basic residues" evidence="1">
    <location>
        <begin position="197"/>
        <end position="231"/>
    </location>
</feature>
<dbReference type="AlphaFoldDB" id="A0AAJ7DU70"/>